<evidence type="ECO:0000313" key="2">
    <source>
        <dbReference type="EMBL" id="MDR6222910.1"/>
    </source>
</evidence>
<feature type="domain" description="Cytochrome c-552/4" evidence="1">
    <location>
        <begin position="28"/>
        <end position="66"/>
    </location>
</feature>
<evidence type="ECO:0000313" key="3">
    <source>
        <dbReference type="Proteomes" id="UP001185015"/>
    </source>
</evidence>
<dbReference type="EMBL" id="JAVDQI010000004">
    <property type="protein sequence ID" value="MDR6222910.1"/>
    <property type="molecule type" value="Genomic_DNA"/>
</dbReference>
<name>A0AA90TZT3_9EURY</name>
<dbReference type="Gene3D" id="3.90.10.10">
    <property type="entry name" value="Cytochrome C3"/>
    <property type="match status" value="1"/>
</dbReference>
<sequence>MKNGHILKLTIIAILTLIIVPVSASAAVSDSCLDCHSSMNKFPAVIDDWENSKHAEAGITCESCHTAGADDPDAIAHMGLYMTPVVSAADCGNCHVAAFEENTRSLHSLGTLYYEVDFDGQKLPYLESEITLDGYTTASHNATVNGCQACHGTNMTGKSTDDPDVWPNNGIGRINPDGSSGSCASCHTRHVFSVEEARKPEACQQCHLGPDHPQTEIYFESKHGSIYSTEGDDWDWTEEDWKAGEDYRAPTCAVCHMSGTDELKATHDVSSRLSWELEPPVSKHTDNTANILGTPISDGTTWQEKRERMTSVCEQCHSETWVDNYYENADATVELYNKKYADSSSIVDGLREDGLLTEQDFDEPVEFKIYEFWHHEGRRARMGAFMMGPDYVQWHGFYELLKDKAEIVEMAEQIRLNADIEASLGIDVSSERSENDAKTTPGFEALVLVASTLTVVMIMSRKGK</sequence>
<organism evidence="2 3">
    <name type="scientific">Methanococcoides alaskense</name>
    <dbReference type="NCBI Taxonomy" id="325778"/>
    <lineage>
        <taxon>Archaea</taxon>
        <taxon>Methanobacteriati</taxon>
        <taxon>Methanobacteriota</taxon>
        <taxon>Stenosarchaea group</taxon>
        <taxon>Methanomicrobia</taxon>
        <taxon>Methanosarcinales</taxon>
        <taxon>Methanosarcinaceae</taxon>
        <taxon>Methanococcoides</taxon>
    </lineage>
</organism>
<accession>A0AA90TZT3</accession>
<keyword evidence="3" id="KW-1185">Reference proteome</keyword>
<dbReference type="Pfam" id="PF13447">
    <property type="entry name" value="Multi-haem_cyto"/>
    <property type="match status" value="1"/>
</dbReference>
<proteinExistence type="predicted"/>
<gene>
    <name evidence="2" type="ORF">J2750_001370</name>
</gene>
<dbReference type="RefSeq" id="WP_309740188.1">
    <property type="nucleotide sequence ID" value="NZ_JAVDQI010000004.1"/>
</dbReference>
<dbReference type="Gene3D" id="1.10.1130.10">
    <property type="entry name" value="Flavocytochrome C3, Chain A"/>
    <property type="match status" value="1"/>
</dbReference>
<dbReference type="InterPro" id="IPR023155">
    <property type="entry name" value="Cyt_c-552/4"/>
</dbReference>
<dbReference type="Gene3D" id="1.20.850.10">
    <property type="entry name" value="Hydroxylamine Oxidoreductase, Chain A, domain 2"/>
    <property type="match status" value="1"/>
</dbReference>
<dbReference type="Pfam" id="PF13435">
    <property type="entry name" value="Cytochrome_C554"/>
    <property type="match status" value="1"/>
</dbReference>
<dbReference type="Proteomes" id="UP001185015">
    <property type="component" value="Unassembled WGS sequence"/>
</dbReference>
<protein>
    <submittedName>
        <fullName evidence="2">Cytochrome c553</fullName>
    </submittedName>
</protein>
<dbReference type="AlphaFoldDB" id="A0AA90TZT3"/>
<dbReference type="InterPro" id="IPR036280">
    <property type="entry name" value="Multihaem_cyt_sf"/>
</dbReference>
<evidence type="ECO:0000259" key="1">
    <source>
        <dbReference type="Pfam" id="PF13435"/>
    </source>
</evidence>
<comment type="caution">
    <text evidence="2">The sequence shown here is derived from an EMBL/GenBank/DDBJ whole genome shotgun (WGS) entry which is preliminary data.</text>
</comment>
<reference evidence="2 3" key="1">
    <citation type="submission" date="2023-07" db="EMBL/GenBank/DDBJ databases">
        <title>Genomic Encyclopedia of Type Strains, Phase IV (KMG-IV): sequencing the most valuable type-strain genomes for metagenomic binning, comparative biology and taxonomic classification.</title>
        <authorList>
            <person name="Goeker M."/>
        </authorList>
    </citation>
    <scope>NUCLEOTIDE SEQUENCE [LARGE SCALE GENOMIC DNA]</scope>
    <source>
        <strain evidence="2 3">DSM 17273</strain>
    </source>
</reference>
<dbReference type="SUPFAM" id="SSF48695">
    <property type="entry name" value="Multiheme cytochromes"/>
    <property type="match status" value="1"/>
</dbReference>